<dbReference type="PANTHER" id="PTHR12300:SF161">
    <property type="entry name" value="RECEPTOR EXPRESSION-ENHANCING PROTEIN"/>
    <property type="match status" value="1"/>
</dbReference>
<evidence type="ECO:0000256" key="5">
    <source>
        <dbReference type="ARBA" id="ARBA00022989"/>
    </source>
</evidence>
<dbReference type="OrthoDB" id="10009287at2759"/>
<dbReference type="EMBL" id="CCBN010000012">
    <property type="protein sequence ID" value="CDO55831.1"/>
    <property type="molecule type" value="Genomic_DNA"/>
</dbReference>
<comment type="subcellular location">
    <subcellularLocation>
        <location evidence="1 8">Membrane</location>
        <topology evidence="1 8">Multi-pass membrane protein</topology>
    </subcellularLocation>
</comment>
<dbReference type="Proteomes" id="UP000242525">
    <property type="component" value="Unassembled WGS sequence"/>
</dbReference>
<evidence type="ECO:0000256" key="6">
    <source>
        <dbReference type="ARBA" id="ARBA00023136"/>
    </source>
</evidence>
<evidence type="ECO:0000256" key="1">
    <source>
        <dbReference type="ARBA" id="ARBA00004141"/>
    </source>
</evidence>
<accession>A0A0J9XEN1</accession>
<evidence type="ECO:0000256" key="8">
    <source>
        <dbReference type="RuleBase" id="RU362006"/>
    </source>
</evidence>
<feature type="transmembrane region" description="Helical" evidence="8">
    <location>
        <begin position="113"/>
        <end position="133"/>
    </location>
</feature>
<dbReference type="GO" id="GO:0016020">
    <property type="term" value="C:membrane"/>
    <property type="evidence" value="ECO:0007669"/>
    <property type="project" value="UniProtKB-SubCell"/>
</dbReference>
<dbReference type="STRING" id="1173061.A0A0J9XEN1"/>
<reference evidence="9 11" key="1">
    <citation type="submission" date="2014-03" db="EMBL/GenBank/DDBJ databases">
        <authorList>
            <person name="Casaregola S."/>
        </authorList>
    </citation>
    <scope>NUCLEOTIDE SEQUENCE [LARGE SCALE GENOMIC DNA]</scope>
    <source>
        <strain evidence="9 11">CLIB 918</strain>
    </source>
</reference>
<dbReference type="EMBL" id="QQZK01000145">
    <property type="protein sequence ID" value="KAF5095498.1"/>
    <property type="molecule type" value="Genomic_DNA"/>
</dbReference>
<comment type="caution">
    <text evidence="9">The sequence shown here is derived from an EMBL/GenBank/DDBJ whole genome shotgun (WGS) entry which is preliminary data.</text>
</comment>
<reference evidence="10" key="3">
    <citation type="submission" date="2020-01" db="EMBL/GenBank/DDBJ databases">
        <authorList>
            <person name="Perkins V."/>
            <person name="Lessard M.-H."/>
            <person name="Dugat-Bony E."/>
            <person name="Frenette M."/>
            <person name="Labrie S."/>
        </authorList>
    </citation>
    <scope>NUCLEOTIDE SEQUENCE</scope>
    <source>
        <strain evidence="10">LMA-70</strain>
    </source>
</reference>
<dbReference type="Proteomes" id="UP000750522">
    <property type="component" value="Unassembled WGS sequence"/>
</dbReference>
<feature type="transmembrane region" description="Helical" evidence="8">
    <location>
        <begin position="40"/>
        <end position="66"/>
    </location>
</feature>
<dbReference type="Pfam" id="PF03134">
    <property type="entry name" value="TB2_DP1_HVA22"/>
    <property type="match status" value="1"/>
</dbReference>
<evidence type="ECO:0000313" key="10">
    <source>
        <dbReference type="EMBL" id="KAF5095498.1"/>
    </source>
</evidence>
<comment type="similarity">
    <text evidence="2 8">Belongs to the DP1 family.</text>
</comment>
<keyword evidence="5 8" id="KW-1133">Transmembrane helix</keyword>
<dbReference type="InterPro" id="IPR004345">
    <property type="entry name" value="TB2_DP1_HVA22"/>
</dbReference>
<gene>
    <name evidence="9" type="ORF">BN980_GECA12s03024g</name>
    <name evidence="10" type="ORF">DV451_004651</name>
</gene>
<evidence type="ECO:0000256" key="7">
    <source>
        <dbReference type="ARBA" id="ARBA00045873"/>
    </source>
</evidence>
<protein>
    <recommendedName>
        <fullName evidence="3 8">Protein YOP1</fullName>
    </recommendedName>
</protein>
<evidence type="ECO:0000313" key="11">
    <source>
        <dbReference type="Proteomes" id="UP000242525"/>
    </source>
</evidence>
<evidence type="ECO:0000256" key="3">
    <source>
        <dbReference type="ARBA" id="ARBA00019184"/>
    </source>
</evidence>
<reference evidence="10" key="2">
    <citation type="journal article" date="2020" name="Front. Microbiol.">
        <title>Phenotypic and Genetic Characterization of the Cheese Ripening Yeast Geotrichum candidum.</title>
        <authorList>
            <person name="Perkins V."/>
            <person name="Vignola S."/>
            <person name="Lessard M.H."/>
            <person name="Plante P.L."/>
            <person name="Corbeil J."/>
            <person name="Dugat-Bony E."/>
            <person name="Frenette M."/>
            <person name="Labrie S."/>
        </authorList>
    </citation>
    <scope>NUCLEOTIDE SEQUENCE</scope>
    <source>
        <strain evidence="10">LMA-70</strain>
    </source>
</reference>
<sequence>MSFVADFQTKAQTCLKKVDAELDKYPLLRKIEAQTGVPKAYGVVGFIAVYFLLIFLNIGGIGQFFANLASLVIPGYYSLQALETKSTADDTQFLTYWVIYASFTVVEFWTNTILYWVPFYWLFKTVFFLYIGLPQYGGSRFIYLNAIRPFSVKVLGINGKPASVNTTLKEKVEVAADNASSTTTGTDL</sequence>
<organism evidence="9 11">
    <name type="scientific">Geotrichum candidum</name>
    <name type="common">Oospora lactis</name>
    <name type="synonym">Dipodascus geotrichum</name>
    <dbReference type="NCBI Taxonomy" id="1173061"/>
    <lineage>
        <taxon>Eukaryota</taxon>
        <taxon>Fungi</taxon>
        <taxon>Dikarya</taxon>
        <taxon>Ascomycota</taxon>
        <taxon>Saccharomycotina</taxon>
        <taxon>Dipodascomycetes</taxon>
        <taxon>Dipodascales</taxon>
        <taxon>Dipodascaceae</taxon>
        <taxon>Geotrichum</taxon>
    </lineage>
</organism>
<keyword evidence="11" id="KW-1185">Reference proteome</keyword>
<evidence type="ECO:0000313" key="9">
    <source>
        <dbReference type="EMBL" id="CDO55831.1"/>
    </source>
</evidence>
<keyword evidence="6 8" id="KW-0472">Membrane</keyword>
<evidence type="ECO:0000256" key="2">
    <source>
        <dbReference type="ARBA" id="ARBA00008573"/>
    </source>
</evidence>
<comment type="function">
    <text evidence="7">Required to generate and maintain the structure of the tubular endoplasmic reticulum network and the vacuole. Induces high curvature in membranes and causes membrane tubule formation. Involved in membrane/vesicle trafficking.</text>
</comment>
<comment type="caution">
    <text evidence="8">Lacks conserved residue(s) required for the propagation of feature annotation.</text>
</comment>
<keyword evidence="4 8" id="KW-0812">Transmembrane</keyword>
<proteinExistence type="inferred from homology"/>
<name>A0A0J9XEN1_GEOCN</name>
<dbReference type="PANTHER" id="PTHR12300">
    <property type="entry name" value="HVA22-LIKE PROTEINS"/>
    <property type="match status" value="1"/>
</dbReference>
<dbReference type="AlphaFoldDB" id="A0A0J9XEN1"/>
<evidence type="ECO:0000256" key="4">
    <source>
        <dbReference type="ARBA" id="ARBA00022692"/>
    </source>
</evidence>